<feature type="transmembrane region" description="Helical" evidence="1">
    <location>
        <begin position="12"/>
        <end position="37"/>
    </location>
</feature>
<gene>
    <name evidence="2" type="ORF">PDESU_02191</name>
</gene>
<dbReference type="Proteomes" id="UP000366872">
    <property type="component" value="Unassembled WGS sequence"/>
</dbReference>
<dbReference type="EMBL" id="CAAHFG010000001">
    <property type="protein sequence ID" value="VGO13634.1"/>
    <property type="molecule type" value="Genomic_DNA"/>
</dbReference>
<keyword evidence="1" id="KW-0472">Membrane</keyword>
<keyword evidence="3" id="KW-1185">Reference proteome</keyword>
<evidence type="ECO:0000313" key="3">
    <source>
        <dbReference type="Proteomes" id="UP000366872"/>
    </source>
</evidence>
<evidence type="ECO:0000256" key="1">
    <source>
        <dbReference type="SAM" id="Phobius"/>
    </source>
</evidence>
<feature type="transmembrane region" description="Helical" evidence="1">
    <location>
        <begin position="57"/>
        <end position="85"/>
    </location>
</feature>
<keyword evidence="1" id="KW-1133">Transmembrane helix</keyword>
<dbReference type="AlphaFoldDB" id="A0A6C2U1V0"/>
<organism evidence="2 3">
    <name type="scientific">Pontiella desulfatans</name>
    <dbReference type="NCBI Taxonomy" id="2750659"/>
    <lineage>
        <taxon>Bacteria</taxon>
        <taxon>Pseudomonadati</taxon>
        <taxon>Kiritimatiellota</taxon>
        <taxon>Kiritimatiellia</taxon>
        <taxon>Kiritimatiellales</taxon>
        <taxon>Pontiellaceae</taxon>
        <taxon>Pontiella</taxon>
    </lineage>
</organism>
<evidence type="ECO:0000313" key="2">
    <source>
        <dbReference type="EMBL" id="VGO13634.1"/>
    </source>
</evidence>
<protein>
    <recommendedName>
        <fullName evidence="4">DUF3566 domain-containing protein</fullName>
    </recommendedName>
</protein>
<dbReference type="RefSeq" id="WP_136079186.1">
    <property type="nucleotide sequence ID" value="NZ_CAAHFG010000001.1"/>
</dbReference>
<sequence length="118" mass="13306">MKIKAKKLRKSSLFKLIFFSQIVPLVIFMLICGILAFSGADTVKVNDTPVTGVGGFIAALIMYPVFLLLFSSFIWMGSAFGLWAFSWFRKIQLEFVEGEIIEENMQNQELEPTSLDAD</sequence>
<reference evidence="2 3" key="1">
    <citation type="submission" date="2019-04" db="EMBL/GenBank/DDBJ databases">
        <authorList>
            <person name="Van Vliet M D."/>
        </authorList>
    </citation>
    <scope>NUCLEOTIDE SEQUENCE [LARGE SCALE GENOMIC DNA]</scope>
    <source>
        <strain evidence="2 3">F1</strain>
    </source>
</reference>
<proteinExistence type="predicted"/>
<name>A0A6C2U1V0_PONDE</name>
<evidence type="ECO:0008006" key="4">
    <source>
        <dbReference type="Google" id="ProtNLM"/>
    </source>
</evidence>
<accession>A0A6C2U1V0</accession>
<keyword evidence="1" id="KW-0812">Transmembrane</keyword>